<gene>
    <name evidence="1" type="ORF">V1525DRAFT_451738</name>
</gene>
<accession>A0ACC3SWP6</accession>
<dbReference type="Proteomes" id="UP001433508">
    <property type="component" value="Unassembled WGS sequence"/>
</dbReference>
<dbReference type="EMBL" id="MU971402">
    <property type="protein sequence ID" value="KAK9235845.1"/>
    <property type="molecule type" value="Genomic_DNA"/>
</dbReference>
<evidence type="ECO:0000313" key="2">
    <source>
        <dbReference type="Proteomes" id="UP001433508"/>
    </source>
</evidence>
<proteinExistence type="predicted"/>
<sequence>MTTTPSPHPPSDEGFRSLINYLEEMAAALINGTGPQYLAILNFAEPDLVELENSGMRREIPGFRGLLGNENKAAVIKLKSGIPHEVATWMFAEMFFGERQRLGLPRNIFSLLQLREDARLWLEKTNGETKIVLRFSQYPSWNTGIERWQHAPSPPLPRNSGSLFVPDRVQLVTYDNNAQQISIDGQELLSYGVDLFDGLG</sequence>
<protein>
    <submittedName>
        <fullName evidence="1">Uncharacterized protein</fullName>
    </submittedName>
</protein>
<comment type="caution">
    <text evidence="1">The sequence shown here is derived from an EMBL/GenBank/DDBJ whole genome shotgun (WGS) entry which is preliminary data.</text>
</comment>
<name>A0ACC3SWP6_LIPKO</name>
<evidence type="ECO:0000313" key="1">
    <source>
        <dbReference type="EMBL" id="KAK9235845.1"/>
    </source>
</evidence>
<keyword evidence="2" id="KW-1185">Reference proteome</keyword>
<organism evidence="1 2">
    <name type="scientific">Lipomyces kononenkoae</name>
    <name type="common">Yeast</name>
    <dbReference type="NCBI Taxonomy" id="34357"/>
    <lineage>
        <taxon>Eukaryota</taxon>
        <taxon>Fungi</taxon>
        <taxon>Dikarya</taxon>
        <taxon>Ascomycota</taxon>
        <taxon>Saccharomycotina</taxon>
        <taxon>Lipomycetes</taxon>
        <taxon>Lipomycetales</taxon>
        <taxon>Lipomycetaceae</taxon>
        <taxon>Lipomyces</taxon>
    </lineage>
</organism>
<reference evidence="2" key="1">
    <citation type="journal article" date="2024" name="Front. Bioeng. Biotechnol.">
        <title>Genome-scale model development and genomic sequencing of the oleaginous clade Lipomyces.</title>
        <authorList>
            <person name="Czajka J.J."/>
            <person name="Han Y."/>
            <person name="Kim J."/>
            <person name="Mondo S.J."/>
            <person name="Hofstad B.A."/>
            <person name="Robles A."/>
            <person name="Haridas S."/>
            <person name="Riley R."/>
            <person name="LaButti K."/>
            <person name="Pangilinan J."/>
            <person name="Andreopoulos W."/>
            <person name="Lipzen A."/>
            <person name="Yan J."/>
            <person name="Wang M."/>
            <person name="Ng V."/>
            <person name="Grigoriev I.V."/>
            <person name="Spatafora J.W."/>
            <person name="Magnuson J.K."/>
            <person name="Baker S.E."/>
            <person name="Pomraning K.R."/>
        </authorList>
    </citation>
    <scope>NUCLEOTIDE SEQUENCE [LARGE SCALE GENOMIC DNA]</scope>
    <source>
        <strain evidence="2">CBS 7786</strain>
    </source>
</reference>